<sequence>MREHGSERWVHVALGCFAVSVLAIGYLHVDLRGRVDPLAQVVSDYALVGSGADLFDVGVCSLAAGTVALLVGLTAAGAPQSRPVRALFGAWCLGLVLCALFPTSPTGSPLSMSGQVHRFAGGVMLVSLPLAGRLFAGQLDGEQRWRAVAARVRTLSRWSVVALVAFVLSQVPEATPGLPGARLLAGFAVPGLAERVLMAVELAVLVSLGLATLRAERKPLPC</sequence>
<dbReference type="Pfam" id="PF06197">
    <property type="entry name" value="DUF998"/>
    <property type="match status" value="1"/>
</dbReference>
<organism evidence="2 3">
    <name type="scientific">Solihabitans fulvus</name>
    <dbReference type="NCBI Taxonomy" id="1892852"/>
    <lineage>
        <taxon>Bacteria</taxon>
        <taxon>Bacillati</taxon>
        <taxon>Actinomycetota</taxon>
        <taxon>Actinomycetes</taxon>
        <taxon>Pseudonocardiales</taxon>
        <taxon>Pseudonocardiaceae</taxon>
        <taxon>Solihabitans</taxon>
    </lineage>
</organism>
<keyword evidence="1" id="KW-0472">Membrane</keyword>
<dbReference type="InterPro" id="IPR009339">
    <property type="entry name" value="DUF998"/>
</dbReference>
<comment type="caution">
    <text evidence="2">The sequence shown here is derived from an EMBL/GenBank/DDBJ whole genome shotgun (WGS) entry which is preliminary data.</text>
</comment>
<dbReference type="Proteomes" id="UP000323454">
    <property type="component" value="Unassembled WGS sequence"/>
</dbReference>
<dbReference type="RefSeq" id="WP_149853396.1">
    <property type="nucleotide sequence ID" value="NZ_VUOB01000063.1"/>
</dbReference>
<reference evidence="2 3" key="2">
    <citation type="submission" date="2019-09" db="EMBL/GenBank/DDBJ databases">
        <authorList>
            <person name="Jin C."/>
        </authorList>
    </citation>
    <scope>NUCLEOTIDE SEQUENCE [LARGE SCALE GENOMIC DNA]</scope>
    <source>
        <strain evidence="2 3">AN110305</strain>
    </source>
</reference>
<feature type="transmembrane region" description="Helical" evidence="1">
    <location>
        <begin position="54"/>
        <end position="74"/>
    </location>
</feature>
<feature type="transmembrane region" description="Helical" evidence="1">
    <location>
        <begin position="86"/>
        <end position="104"/>
    </location>
</feature>
<feature type="transmembrane region" description="Helical" evidence="1">
    <location>
        <begin position="192"/>
        <end position="213"/>
    </location>
</feature>
<evidence type="ECO:0000256" key="1">
    <source>
        <dbReference type="SAM" id="Phobius"/>
    </source>
</evidence>
<evidence type="ECO:0000313" key="3">
    <source>
        <dbReference type="Proteomes" id="UP000323454"/>
    </source>
</evidence>
<proteinExistence type="predicted"/>
<feature type="transmembrane region" description="Helical" evidence="1">
    <location>
        <begin position="116"/>
        <end position="135"/>
    </location>
</feature>
<keyword evidence="1" id="KW-1133">Transmembrane helix</keyword>
<feature type="transmembrane region" description="Helical" evidence="1">
    <location>
        <begin position="12"/>
        <end position="29"/>
    </location>
</feature>
<dbReference type="OrthoDB" id="3530459at2"/>
<accession>A0A5B2WQM3</accession>
<reference evidence="2 3" key="1">
    <citation type="submission" date="2019-09" db="EMBL/GenBank/DDBJ databases">
        <title>Goodfellowia gen. nov., a new genus of the Pseudonocardineae related to Actinoalloteichus, containing Goodfellowia coeruleoviolacea gen. nov., comb. nov. gen. nov., comb. nov.</title>
        <authorList>
            <person name="Labeda D."/>
        </authorList>
    </citation>
    <scope>NUCLEOTIDE SEQUENCE [LARGE SCALE GENOMIC DNA]</scope>
    <source>
        <strain evidence="2 3">AN110305</strain>
    </source>
</reference>
<protein>
    <submittedName>
        <fullName evidence="2">DUF998 domain-containing protein</fullName>
    </submittedName>
</protein>
<feature type="transmembrane region" description="Helical" evidence="1">
    <location>
        <begin position="155"/>
        <end position="172"/>
    </location>
</feature>
<gene>
    <name evidence="2" type="ORF">F0L68_30925</name>
</gene>
<keyword evidence="3" id="KW-1185">Reference proteome</keyword>
<dbReference type="AlphaFoldDB" id="A0A5B2WQM3"/>
<evidence type="ECO:0000313" key="2">
    <source>
        <dbReference type="EMBL" id="KAA2254031.1"/>
    </source>
</evidence>
<name>A0A5B2WQM3_9PSEU</name>
<keyword evidence="1" id="KW-0812">Transmembrane</keyword>
<dbReference type="EMBL" id="VUOB01000063">
    <property type="protein sequence ID" value="KAA2254031.1"/>
    <property type="molecule type" value="Genomic_DNA"/>
</dbReference>